<dbReference type="Proteomes" id="UP001189429">
    <property type="component" value="Unassembled WGS sequence"/>
</dbReference>
<reference evidence="2" key="1">
    <citation type="submission" date="2023-10" db="EMBL/GenBank/DDBJ databases">
        <authorList>
            <person name="Chen Y."/>
            <person name="Shah S."/>
            <person name="Dougan E. K."/>
            <person name="Thang M."/>
            <person name="Chan C."/>
        </authorList>
    </citation>
    <scope>NUCLEOTIDE SEQUENCE [LARGE SCALE GENOMIC DNA]</scope>
</reference>
<gene>
    <name evidence="2" type="ORF">PCOR1329_LOCUS75973</name>
</gene>
<feature type="region of interest" description="Disordered" evidence="1">
    <location>
        <begin position="46"/>
        <end position="85"/>
    </location>
</feature>
<proteinExistence type="predicted"/>
<feature type="region of interest" description="Disordered" evidence="1">
    <location>
        <begin position="328"/>
        <end position="356"/>
    </location>
</feature>
<comment type="caution">
    <text evidence="2">The sequence shown here is derived from an EMBL/GenBank/DDBJ whole genome shotgun (WGS) entry which is preliminary data.</text>
</comment>
<evidence type="ECO:0000313" key="3">
    <source>
        <dbReference type="Proteomes" id="UP001189429"/>
    </source>
</evidence>
<feature type="compositionally biased region" description="Basic and acidic residues" evidence="1">
    <location>
        <begin position="71"/>
        <end position="83"/>
    </location>
</feature>
<evidence type="ECO:0000256" key="1">
    <source>
        <dbReference type="SAM" id="MobiDB-lite"/>
    </source>
</evidence>
<organism evidence="2 3">
    <name type="scientific">Prorocentrum cordatum</name>
    <dbReference type="NCBI Taxonomy" id="2364126"/>
    <lineage>
        <taxon>Eukaryota</taxon>
        <taxon>Sar</taxon>
        <taxon>Alveolata</taxon>
        <taxon>Dinophyceae</taxon>
        <taxon>Prorocentrales</taxon>
        <taxon>Prorocentraceae</taxon>
        <taxon>Prorocentrum</taxon>
    </lineage>
</organism>
<evidence type="ECO:0000313" key="2">
    <source>
        <dbReference type="EMBL" id="CAK0897933.1"/>
    </source>
</evidence>
<accession>A0ABN9XEL3</accession>
<feature type="non-terminal residue" evidence="2">
    <location>
        <position position="400"/>
    </location>
</feature>
<keyword evidence="3" id="KW-1185">Reference proteome</keyword>
<evidence type="ECO:0008006" key="4">
    <source>
        <dbReference type="Google" id="ProtNLM"/>
    </source>
</evidence>
<dbReference type="EMBL" id="CAUYUJ010020403">
    <property type="protein sequence ID" value="CAK0897933.1"/>
    <property type="molecule type" value="Genomic_DNA"/>
</dbReference>
<name>A0ABN9XEL3_9DINO</name>
<protein>
    <recommendedName>
        <fullName evidence="4">C2H2-type domain-containing protein</fullName>
    </recommendedName>
</protein>
<sequence>MAHRHHGTREAGPGVAWECIPCGRSVKSHLWRCLCGTTFDRNENMANQHPGGAHFEKVGGRIQPTRSQSRPRSEAPRGKDNSRAAKAIVQQAVPITRVNMLASIRASQHYQEPPMDMAELRKFKRRNYGRMLRGLAKSQEDQDAKIAVDNPEFAWLGNVLNLLRREAKGDYLFGFNYADWVQSFADVGRRLRLGYPPVLYQLRHGGASHEALAGFRDAAGLKQRGRWSSDASVRRCAKGGRVNQVLASLSAAMRRHGADCEARLGRFSHSWRRHPRLANVPIYEIDLRYHLSHDLTVRKGQRIIRGLIQHGLVRAIWLGVPCNTFSRARESGPPGPTPLRSAEFPAGLPNPKPHDQQKLEVGSALAAFAARLMAECRRRNVPVVFENPWTSRLFQQPCFL</sequence>